<organism evidence="6 7">
    <name type="scientific">Rubus argutus</name>
    <name type="common">Southern blackberry</name>
    <dbReference type="NCBI Taxonomy" id="59490"/>
    <lineage>
        <taxon>Eukaryota</taxon>
        <taxon>Viridiplantae</taxon>
        <taxon>Streptophyta</taxon>
        <taxon>Embryophyta</taxon>
        <taxon>Tracheophyta</taxon>
        <taxon>Spermatophyta</taxon>
        <taxon>Magnoliopsida</taxon>
        <taxon>eudicotyledons</taxon>
        <taxon>Gunneridae</taxon>
        <taxon>Pentapetalae</taxon>
        <taxon>rosids</taxon>
        <taxon>fabids</taxon>
        <taxon>Rosales</taxon>
        <taxon>Rosaceae</taxon>
        <taxon>Rosoideae</taxon>
        <taxon>Rosoideae incertae sedis</taxon>
        <taxon>Rubus</taxon>
    </lineage>
</organism>
<gene>
    <name evidence="6" type="ORF">M0R45_008773</name>
</gene>
<evidence type="ECO:0000256" key="2">
    <source>
        <dbReference type="ARBA" id="ARBA00022741"/>
    </source>
</evidence>
<dbReference type="SUPFAM" id="SSF52374">
    <property type="entry name" value="Nucleotidylyl transferase"/>
    <property type="match status" value="1"/>
</dbReference>
<dbReference type="GO" id="GO:0005829">
    <property type="term" value="C:cytosol"/>
    <property type="evidence" value="ECO:0007669"/>
    <property type="project" value="TreeGrafter"/>
</dbReference>
<dbReference type="InterPro" id="IPR003721">
    <property type="entry name" value="Pantoate_ligase"/>
</dbReference>
<protein>
    <recommendedName>
        <fullName evidence="1">Pantoate--beta-alanine ligase</fullName>
    </recommendedName>
    <alternativeName>
        <fullName evidence="5">Pantoate-activating enzyme</fullName>
    </alternativeName>
    <alternativeName>
        <fullName evidence="4">Pantothenate synthetase</fullName>
    </alternativeName>
</protein>
<dbReference type="GO" id="GO:0005524">
    <property type="term" value="F:ATP binding"/>
    <property type="evidence" value="ECO:0007669"/>
    <property type="project" value="UniProtKB-KW"/>
</dbReference>
<name>A0AAW1Y526_RUBAR</name>
<dbReference type="GO" id="GO:0015940">
    <property type="term" value="P:pantothenate biosynthetic process"/>
    <property type="evidence" value="ECO:0007669"/>
    <property type="project" value="InterPro"/>
</dbReference>
<evidence type="ECO:0000256" key="4">
    <source>
        <dbReference type="ARBA" id="ARBA00029902"/>
    </source>
</evidence>
<dbReference type="PANTHER" id="PTHR21299">
    <property type="entry name" value="CYTIDYLATE KINASE/PANTOATE-BETA-ALANINE LIGASE"/>
    <property type="match status" value="1"/>
</dbReference>
<proteinExistence type="predicted"/>
<dbReference type="EMBL" id="JBEDUW010000002">
    <property type="protein sequence ID" value="KAK9943155.1"/>
    <property type="molecule type" value="Genomic_DNA"/>
</dbReference>
<dbReference type="PANTHER" id="PTHR21299:SF1">
    <property type="entry name" value="PANTOATE--BETA-ALANINE LIGASE"/>
    <property type="match status" value="1"/>
</dbReference>
<dbReference type="AlphaFoldDB" id="A0AAW1Y526"/>
<keyword evidence="2" id="KW-0547">Nucleotide-binding</keyword>
<evidence type="ECO:0000313" key="7">
    <source>
        <dbReference type="Proteomes" id="UP001457282"/>
    </source>
</evidence>
<accession>A0AAW1Y526</accession>
<dbReference type="InterPro" id="IPR014729">
    <property type="entry name" value="Rossmann-like_a/b/a_fold"/>
</dbReference>
<evidence type="ECO:0000256" key="1">
    <source>
        <dbReference type="ARBA" id="ARBA00015647"/>
    </source>
</evidence>
<keyword evidence="7" id="KW-1185">Reference proteome</keyword>
<dbReference type="Gene3D" id="3.40.50.620">
    <property type="entry name" value="HUPs"/>
    <property type="match status" value="1"/>
</dbReference>
<keyword evidence="3" id="KW-0067">ATP-binding</keyword>
<evidence type="ECO:0000256" key="5">
    <source>
        <dbReference type="ARBA" id="ARBA00032806"/>
    </source>
</evidence>
<dbReference type="Pfam" id="PF02569">
    <property type="entry name" value="Pantoate_ligase"/>
    <property type="match status" value="1"/>
</dbReference>
<dbReference type="Proteomes" id="UP001457282">
    <property type="component" value="Unassembled WGS sequence"/>
</dbReference>
<evidence type="ECO:0000256" key="3">
    <source>
        <dbReference type="ARBA" id="ARBA00022840"/>
    </source>
</evidence>
<dbReference type="GO" id="GO:0004592">
    <property type="term" value="F:pantoate-beta-alanine ligase activity"/>
    <property type="evidence" value="ECO:0007669"/>
    <property type="project" value="InterPro"/>
</dbReference>
<reference evidence="6 7" key="1">
    <citation type="journal article" date="2023" name="G3 (Bethesda)">
        <title>A chromosome-length genome assembly and annotation of blackberry (Rubus argutus, cv. 'Hillquist').</title>
        <authorList>
            <person name="Bruna T."/>
            <person name="Aryal R."/>
            <person name="Dudchenko O."/>
            <person name="Sargent D.J."/>
            <person name="Mead D."/>
            <person name="Buti M."/>
            <person name="Cavallini A."/>
            <person name="Hytonen T."/>
            <person name="Andres J."/>
            <person name="Pham M."/>
            <person name="Weisz D."/>
            <person name="Mascagni F."/>
            <person name="Usai G."/>
            <person name="Natali L."/>
            <person name="Bassil N."/>
            <person name="Fernandez G.E."/>
            <person name="Lomsadze A."/>
            <person name="Armour M."/>
            <person name="Olukolu B."/>
            <person name="Poorten T."/>
            <person name="Britton C."/>
            <person name="Davik J."/>
            <person name="Ashrafi H."/>
            <person name="Aiden E.L."/>
            <person name="Borodovsky M."/>
            <person name="Worthington M."/>
        </authorList>
    </citation>
    <scope>NUCLEOTIDE SEQUENCE [LARGE SCALE GENOMIC DNA]</scope>
    <source>
        <strain evidence="6">PI 553951</strain>
    </source>
</reference>
<evidence type="ECO:0000313" key="6">
    <source>
        <dbReference type="EMBL" id="KAK9943155.1"/>
    </source>
</evidence>
<sequence length="69" mass="7997">MGHGTWVRVERLEKDMCGKSRPIFFKGVATVVTKLFNIVEHDVALFGKKDYQQWRIIQRMGIEVFVAGE</sequence>
<comment type="caution">
    <text evidence="6">The sequence shown here is derived from an EMBL/GenBank/DDBJ whole genome shotgun (WGS) entry which is preliminary data.</text>
</comment>